<name>A0A5N0T9E1_9GAMM</name>
<sequence>MNTATASAPQGTAFHIRPMTPGDSSAVAAIIRSVMTEFGAVGTGFSIEDPEVDDMYSAYPAPAAGFWVVERDGRVAGCGGFAALVGGDADTCELRKMYFMPELRGLGAGHALMEIVLDAAASAGYRRIYLETLASMEAARALYTRHGFEPLDGPLGCTGHGACNAFMARPLG</sequence>
<evidence type="ECO:0000313" key="4">
    <source>
        <dbReference type="EMBL" id="KAA9131391.1"/>
    </source>
</evidence>
<keyword evidence="2" id="KW-0012">Acyltransferase</keyword>
<dbReference type="Gene3D" id="3.40.630.30">
    <property type="match status" value="1"/>
</dbReference>
<organism evidence="4 5">
    <name type="scientific">Marinihelvus fidelis</name>
    <dbReference type="NCBI Taxonomy" id="2613842"/>
    <lineage>
        <taxon>Bacteria</taxon>
        <taxon>Pseudomonadati</taxon>
        <taxon>Pseudomonadota</taxon>
        <taxon>Gammaproteobacteria</taxon>
        <taxon>Chromatiales</taxon>
        <taxon>Wenzhouxiangellaceae</taxon>
        <taxon>Marinihelvus</taxon>
    </lineage>
</organism>
<dbReference type="EMBL" id="VYXP01000005">
    <property type="protein sequence ID" value="KAA9131391.1"/>
    <property type="molecule type" value="Genomic_DNA"/>
</dbReference>
<dbReference type="InterPro" id="IPR016181">
    <property type="entry name" value="Acyl_CoA_acyltransferase"/>
</dbReference>
<dbReference type="Proteomes" id="UP000325372">
    <property type="component" value="Unassembled WGS sequence"/>
</dbReference>
<gene>
    <name evidence="4" type="ORF">F3N42_08705</name>
</gene>
<keyword evidence="5" id="KW-1185">Reference proteome</keyword>
<accession>A0A5N0T9E1</accession>
<feature type="domain" description="N-acetyltransferase" evidence="3">
    <location>
        <begin position="14"/>
        <end position="172"/>
    </location>
</feature>
<dbReference type="GO" id="GO:0016747">
    <property type="term" value="F:acyltransferase activity, transferring groups other than amino-acyl groups"/>
    <property type="evidence" value="ECO:0007669"/>
    <property type="project" value="InterPro"/>
</dbReference>
<evidence type="ECO:0000256" key="2">
    <source>
        <dbReference type="ARBA" id="ARBA00023315"/>
    </source>
</evidence>
<proteinExistence type="predicted"/>
<evidence type="ECO:0000256" key="1">
    <source>
        <dbReference type="ARBA" id="ARBA00022679"/>
    </source>
</evidence>
<dbReference type="Pfam" id="PF00583">
    <property type="entry name" value="Acetyltransf_1"/>
    <property type="match status" value="1"/>
</dbReference>
<dbReference type="AlphaFoldDB" id="A0A5N0T9E1"/>
<dbReference type="PANTHER" id="PTHR43877">
    <property type="entry name" value="AMINOALKYLPHOSPHONATE N-ACETYLTRANSFERASE-RELATED-RELATED"/>
    <property type="match status" value="1"/>
</dbReference>
<dbReference type="SUPFAM" id="SSF55729">
    <property type="entry name" value="Acyl-CoA N-acyltransferases (Nat)"/>
    <property type="match status" value="1"/>
</dbReference>
<protein>
    <submittedName>
        <fullName evidence="4">GNAT family N-acetyltransferase</fullName>
    </submittedName>
</protein>
<evidence type="ECO:0000313" key="5">
    <source>
        <dbReference type="Proteomes" id="UP000325372"/>
    </source>
</evidence>
<reference evidence="4 5" key="1">
    <citation type="submission" date="2019-09" db="EMBL/GenBank/DDBJ databases">
        <title>Wenzhouxiangella sp. Genome sequencing and assembly.</title>
        <authorList>
            <person name="Zhang R."/>
        </authorList>
    </citation>
    <scope>NUCLEOTIDE SEQUENCE [LARGE SCALE GENOMIC DNA]</scope>
    <source>
        <strain evidence="4 5">W260</strain>
    </source>
</reference>
<dbReference type="PROSITE" id="PS51186">
    <property type="entry name" value="GNAT"/>
    <property type="match status" value="1"/>
</dbReference>
<dbReference type="InterPro" id="IPR050832">
    <property type="entry name" value="Bact_Acetyltransf"/>
</dbReference>
<keyword evidence="1 4" id="KW-0808">Transferase</keyword>
<dbReference type="CDD" id="cd04301">
    <property type="entry name" value="NAT_SF"/>
    <property type="match status" value="1"/>
</dbReference>
<dbReference type="RefSeq" id="WP_150864041.1">
    <property type="nucleotide sequence ID" value="NZ_VYXP01000005.1"/>
</dbReference>
<comment type="caution">
    <text evidence="4">The sequence shown here is derived from an EMBL/GenBank/DDBJ whole genome shotgun (WGS) entry which is preliminary data.</text>
</comment>
<evidence type="ECO:0000259" key="3">
    <source>
        <dbReference type="PROSITE" id="PS51186"/>
    </source>
</evidence>
<dbReference type="PANTHER" id="PTHR43877:SF2">
    <property type="entry name" value="AMINOALKYLPHOSPHONATE N-ACETYLTRANSFERASE-RELATED"/>
    <property type="match status" value="1"/>
</dbReference>
<dbReference type="InterPro" id="IPR000182">
    <property type="entry name" value="GNAT_dom"/>
</dbReference>